<evidence type="ECO:0000256" key="1">
    <source>
        <dbReference type="SAM" id="MobiDB-lite"/>
    </source>
</evidence>
<gene>
    <name evidence="3" type="ORF">G7087_02770</name>
</gene>
<dbReference type="Pfam" id="PF07589">
    <property type="entry name" value="PEP-CTERM"/>
    <property type="match status" value="1"/>
</dbReference>
<evidence type="ECO:0000313" key="4">
    <source>
        <dbReference type="Proteomes" id="UP000802098"/>
    </source>
</evidence>
<evidence type="ECO:0000313" key="3">
    <source>
        <dbReference type="EMBL" id="NHK97289.1"/>
    </source>
</evidence>
<dbReference type="NCBIfam" id="NF045504">
    <property type="entry name" value="Xrt_dep_XDD4"/>
    <property type="match status" value="1"/>
</dbReference>
<keyword evidence="4" id="KW-1185">Reference proteome</keyword>
<accession>A0ABX0HQE3</accession>
<protein>
    <submittedName>
        <fullName evidence="3">PEP-CTERM sorting domain-containing protein</fullName>
    </submittedName>
</protein>
<dbReference type="EMBL" id="JAAOCD010000001">
    <property type="protein sequence ID" value="NHK97289.1"/>
    <property type="molecule type" value="Genomic_DNA"/>
</dbReference>
<feature type="compositionally biased region" description="Polar residues" evidence="1">
    <location>
        <begin position="130"/>
        <end position="144"/>
    </location>
</feature>
<dbReference type="NCBIfam" id="TIGR02595">
    <property type="entry name" value="PEP_CTERM"/>
    <property type="match status" value="1"/>
</dbReference>
<dbReference type="InterPro" id="IPR054644">
    <property type="entry name" value="Xrt_dep_XDD4"/>
</dbReference>
<sequence>MSFAGSNDPLSASVSFDVVNGQLQVVLSNTSQNDVRIGDHVLTAVFFDIAGVTLSPLAAISGGATYQGTDWISGAGTNVGGEWAFKSDLNQYGASLGISSSGLGLFGPFARFDTSTNLAGPATPDGLQYGITSTADDRTTGTGQHHSEGGVINSPLTVGSVTFLFNVRGTVDLASISKVTFQYGTGLDEPHFAGTPVDGGGGSGSAVPEPATLALAGAALLGLAASRRRRAG</sequence>
<reference evidence="3 4" key="1">
    <citation type="submission" date="2020-03" db="EMBL/GenBank/DDBJ databases">
        <title>Rubrivivax benzoatilyticus JA2 (sequenced after 10 years sub-culturing).</title>
        <authorList>
            <person name="Gupta D."/>
            <person name="Chintalapati S."/>
            <person name="Chintalapati V.R."/>
        </authorList>
    </citation>
    <scope>NUCLEOTIDE SEQUENCE [LARGE SCALE GENOMIC DNA]</scope>
    <source>
        <strain evidence="3 4">JA2-Mal</strain>
    </source>
</reference>
<name>A0ABX0HQE3_9BURK</name>
<proteinExistence type="predicted"/>
<feature type="domain" description="Ice-binding protein C-terminal" evidence="2">
    <location>
        <begin position="206"/>
        <end position="228"/>
    </location>
</feature>
<dbReference type="Proteomes" id="UP000802098">
    <property type="component" value="Unassembled WGS sequence"/>
</dbReference>
<dbReference type="InterPro" id="IPR013424">
    <property type="entry name" value="Ice-binding_C"/>
</dbReference>
<organism evidence="3 4">
    <name type="scientific">Rubrivivax benzoatilyticus</name>
    <dbReference type="NCBI Taxonomy" id="316997"/>
    <lineage>
        <taxon>Bacteria</taxon>
        <taxon>Pseudomonadati</taxon>
        <taxon>Pseudomonadota</taxon>
        <taxon>Betaproteobacteria</taxon>
        <taxon>Burkholderiales</taxon>
        <taxon>Sphaerotilaceae</taxon>
        <taxon>Rubrivivax</taxon>
    </lineage>
</organism>
<feature type="region of interest" description="Disordered" evidence="1">
    <location>
        <begin position="127"/>
        <end position="151"/>
    </location>
</feature>
<comment type="caution">
    <text evidence="3">The sequence shown here is derived from an EMBL/GenBank/DDBJ whole genome shotgun (WGS) entry which is preliminary data.</text>
</comment>
<evidence type="ECO:0000259" key="2">
    <source>
        <dbReference type="Pfam" id="PF07589"/>
    </source>
</evidence>